<keyword evidence="8" id="KW-0804">Transcription</keyword>
<dbReference type="Pfam" id="PF00096">
    <property type="entry name" value="zf-C2H2"/>
    <property type="match status" value="4"/>
</dbReference>
<dbReference type="PANTHER" id="PTHR23235">
    <property type="entry name" value="KRUEPPEL-LIKE TRANSCRIPTION FACTOR"/>
    <property type="match status" value="1"/>
</dbReference>
<feature type="domain" description="C2H2-type" evidence="12">
    <location>
        <begin position="294"/>
        <end position="323"/>
    </location>
</feature>
<keyword evidence="14" id="KW-1185">Reference proteome</keyword>
<sequence length="457" mass="51568">MNEDIDADNSRSSSMEIESVDSLDNQITENCEVPVIHVTSTTNKEVCGVEYVKLAEDEIGKYSDGVVTLIDGSQWFKIPLSEAGNGIESEESITVVQINEESESIEVTSSSDRKEELTSDSTQVVLLEDGRIAYFQPVINEVRNEEENLIKEDTNDSYEEEPPKTTKKKRGKNHRCMVPGCFRTYTSLHHLKVHSRNHTGDRPYKCPIDGCPKAFATDYSRKAHLRTHTGEKPYACPSTFCSKSFKTSGDLQKHIRIHTGERPFVCPVKGCNRSFTTSNIRKVHVRTHTGEKPYVCTQEGCNRSFASSTNFKNHMRIHSGEKPYVCGVPNCLKRFTEYSSLYKHQLVHSQLKRHSCPFCHKTYRQSSTLTTHKRTIHGVISADDGTEIILEQMIGIGEDGSKNFKNITSKLLNLKRGHNAIVSVEDDCAPLYVVSELDDVSKFLFKYISSILDVCFC</sequence>
<dbReference type="SUPFAM" id="SSF57667">
    <property type="entry name" value="beta-beta-alpha zinc fingers"/>
    <property type="match status" value="4"/>
</dbReference>
<evidence type="ECO:0000256" key="1">
    <source>
        <dbReference type="ARBA" id="ARBA00004123"/>
    </source>
</evidence>
<evidence type="ECO:0000256" key="9">
    <source>
        <dbReference type="ARBA" id="ARBA00023242"/>
    </source>
</evidence>
<evidence type="ECO:0000256" key="2">
    <source>
        <dbReference type="ARBA" id="ARBA00022723"/>
    </source>
</evidence>
<evidence type="ECO:0000256" key="11">
    <source>
        <dbReference type="SAM" id="MobiDB-lite"/>
    </source>
</evidence>
<proteinExistence type="predicted"/>
<keyword evidence="6" id="KW-0805">Transcription regulation</keyword>
<dbReference type="InterPro" id="IPR036236">
    <property type="entry name" value="Znf_C2H2_sf"/>
</dbReference>
<feature type="domain" description="C2H2-type" evidence="12">
    <location>
        <begin position="234"/>
        <end position="263"/>
    </location>
</feature>
<feature type="domain" description="C2H2-type" evidence="12">
    <location>
        <begin position="324"/>
        <end position="353"/>
    </location>
</feature>
<evidence type="ECO:0000256" key="7">
    <source>
        <dbReference type="ARBA" id="ARBA00023125"/>
    </source>
</evidence>
<feature type="domain" description="C2H2-type" evidence="12">
    <location>
        <begin position="204"/>
        <end position="233"/>
    </location>
</feature>
<comment type="subcellular location">
    <subcellularLocation>
        <location evidence="1">Nucleus</location>
    </subcellularLocation>
</comment>
<organism evidence="13 14">
    <name type="scientific">Nezara viridula</name>
    <name type="common">Southern green stink bug</name>
    <name type="synonym">Cimex viridulus</name>
    <dbReference type="NCBI Taxonomy" id="85310"/>
    <lineage>
        <taxon>Eukaryota</taxon>
        <taxon>Metazoa</taxon>
        <taxon>Ecdysozoa</taxon>
        <taxon>Arthropoda</taxon>
        <taxon>Hexapoda</taxon>
        <taxon>Insecta</taxon>
        <taxon>Pterygota</taxon>
        <taxon>Neoptera</taxon>
        <taxon>Paraneoptera</taxon>
        <taxon>Hemiptera</taxon>
        <taxon>Heteroptera</taxon>
        <taxon>Panheteroptera</taxon>
        <taxon>Pentatomomorpha</taxon>
        <taxon>Pentatomoidea</taxon>
        <taxon>Pentatomidae</taxon>
        <taxon>Pentatominae</taxon>
        <taxon>Nezara</taxon>
    </lineage>
</organism>
<accession>A0A9P0H2C5</accession>
<dbReference type="GO" id="GO:0008270">
    <property type="term" value="F:zinc ion binding"/>
    <property type="evidence" value="ECO:0007669"/>
    <property type="project" value="UniProtKB-KW"/>
</dbReference>
<evidence type="ECO:0000256" key="5">
    <source>
        <dbReference type="ARBA" id="ARBA00022833"/>
    </source>
</evidence>
<feature type="compositionally biased region" description="Polar residues" evidence="11">
    <location>
        <begin position="10"/>
        <end position="21"/>
    </location>
</feature>
<evidence type="ECO:0000313" key="14">
    <source>
        <dbReference type="Proteomes" id="UP001152798"/>
    </source>
</evidence>
<evidence type="ECO:0000256" key="8">
    <source>
        <dbReference type="ARBA" id="ARBA00023163"/>
    </source>
</evidence>
<dbReference type="GO" id="GO:0000981">
    <property type="term" value="F:DNA-binding transcription factor activity, RNA polymerase II-specific"/>
    <property type="evidence" value="ECO:0007669"/>
    <property type="project" value="TreeGrafter"/>
</dbReference>
<protein>
    <recommendedName>
        <fullName evidence="12">C2H2-type domain-containing protein</fullName>
    </recommendedName>
</protein>
<dbReference type="GO" id="GO:0005634">
    <property type="term" value="C:nucleus"/>
    <property type="evidence" value="ECO:0007669"/>
    <property type="project" value="UniProtKB-SubCell"/>
</dbReference>
<feature type="domain" description="C2H2-type" evidence="12">
    <location>
        <begin position="264"/>
        <end position="293"/>
    </location>
</feature>
<dbReference type="FunFam" id="3.30.160.60:FF:000071">
    <property type="entry name" value="Putative zinc finger protein 143"/>
    <property type="match status" value="1"/>
</dbReference>
<dbReference type="Proteomes" id="UP001152798">
    <property type="component" value="Chromosome 1"/>
</dbReference>
<dbReference type="FunFam" id="3.30.160.60:FF:000125">
    <property type="entry name" value="Putative zinc finger protein 143"/>
    <property type="match status" value="1"/>
</dbReference>
<reference evidence="13" key="1">
    <citation type="submission" date="2022-01" db="EMBL/GenBank/DDBJ databases">
        <authorList>
            <person name="King R."/>
        </authorList>
    </citation>
    <scope>NUCLEOTIDE SEQUENCE</scope>
</reference>
<gene>
    <name evidence="13" type="ORF">NEZAVI_LOCUS1213</name>
</gene>
<evidence type="ECO:0000259" key="12">
    <source>
        <dbReference type="PROSITE" id="PS50157"/>
    </source>
</evidence>
<keyword evidence="9" id="KW-0539">Nucleus</keyword>
<dbReference type="PROSITE" id="PS00028">
    <property type="entry name" value="ZINC_FINGER_C2H2_1"/>
    <property type="match status" value="7"/>
</dbReference>
<dbReference type="InterPro" id="IPR013087">
    <property type="entry name" value="Znf_C2H2_type"/>
</dbReference>
<name>A0A9P0H2C5_NEZVI</name>
<keyword evidence="2" id="KW-0479">Metal-binding</keyword>
<evidence type="ECO:0000256" key="3">
    <source>
        <dbReference type="ARBA" id="ARBA00022737"/>
    </source>
</evidence>
<feature type="region of interest" description="Disordered" evidence="11">
    <location>
        <begin position="150"/>
        <end position="172"/>
    </location>
</feature>
<evidence type="ECO:0000256" key="10">
    <source>
        <dbReference type="PROSITE-ProRule" id="PRU00042"/>
    </source>
</evidence>
<evidence type="ECO:0000313" key="13">
    <source>
        <dbReference type="EMBL" id="CAH1389927.1"/>
    </source>
</evidence>
<dbReference type="AlphaFoldDB" id="A0A9P0H2C5"/>
<dbReference type="EMBL" id="OV725077">
    <property type="protein sequence ID" value="CAH1389927.1"/>
    <property type="molecule type" value="Genomic_DNA"/>
</dbReference>
<feature type="domain" description="C2H2-type" evidence="12">
    <location>
        <begin position="174"/>
        <end position="203"/>
    </location>
</feature>
<evidence type="ECO:0000256" key="6">
    <source>
        <dbReference type="ARBA" id="ARBA00023015"/>
    </source>
</evidence>
<dbReference type="FunFam" id="3.30.160.60:FF:000349">
    <property type="entry name" value="metal regulatory transcription factor 1"/>
    <property type="match status" value="1"/>
</dbReference>
<dbReference type="Gene3D" id="3.30.160.60">
    <property type="entry name" value="Classic Zinc Finger"/>
    <property type="match status" value="7"/>
</dbReference>
<dbReference type="PROSITE" id="PS50157">
    <property type="entry name" value="ZINC_FINGER_C2H2_2"/>
    <property type="match status" value="7"/>
</dbReference>
<dbReference type="GO" id="GO:0000978">
    <property type="term" value="F:RNA polymerase II cis-regulatory region sequence-specific DNA binding"/>
    <property type="evidence" value="ECO:0007669"/>
    <property type="project" value="TreeGrafter"/>
</dbReference>
<dbReference type="OrthoDB" id="6077919at2759"/>
<feature type="domain" description="C2H2-type" evidence="12">
    <location>
        <begin position="354"/>
        <end position="377"/>
    </location>
</feature>
<keyword evidence="7" id="KW-0238">DNA-binding</keyword>
<evidence type="ECO:0000256" key="4">
    <source>
        <dbReference type="ARBA" id="ARBA00022771"/>
    </source>
</evidence>
<keyword evidence="4 10" id="KW-0863">Zinc-finger</keyword>
<dbReference type="SMART" id="SM00355">
    <property type="entry name" value="ZnF_C2H2"/>
    <property type="match status" value="7"/>
</dbReference>
<keyword evidence="5" id="KW-0862">Zinc</keyword>
<keyword evidence="3" id="KW-0677">Repeat</keyword>
<feature type="region of interest" description="Disordered" evidence="11">
    <location>
        <begin position="1"/>
        <end position="21"/>
    </location>
</feature>
<dbReference type="FunFam" id="3.30.160.60:FF:000072">
    <property type="entry name" value="zinc finger protein 143 isoform X1"/>
    <property type="match status" value="1"/>
</dbReference>